<dbReference type="Proteomes" id="UP000295345">
    <property type="component" value="Unassembled WGS sequence"/>
</dbReference>
<comment type="caution">
    <text evidence="2">The sequence shown here is derived from an EMBL/GenBank/DDBJ whole genome shotgun (WGS) entry which is preliminary data.</text>
</comment>
<name>A0A4R4TL46_9ACTN</name>
<dbReference type="AlphaFoldDB" id="A0A4R4TL46"/>
<dbReference type="SUPFAM" id="SSF52540">
    <property type="entry name" value="P-loop containing nucleoside triphosphate hydrolases"/>
    <property type="match status" value="1"/>
</dbReference>
<evidence type="ECO:0000256" key="1">
    <source>
        <dbReference type="SAM" id="MobiDB-lite"/>
    </source>
</evidence>
<sequence length="222" mass="23945">MLRQDASGLASEPASGAAVLDLRGPEAGPRAPLPPWEPGDRVVVSGLPGSGKSTLMGRVAEPAGSGLVLVDSQEERERWEARLPRWLPYAVYRPAVRTAHYARLWNALRSPAGVLVHDCGRNAFVRRWLARDARRRRRGFHLLLLDVPPDAALAGQAARGRAVSRPAFGRHRRAVARLIAEVEAGALPPGCASATLLDRASVSRLAPRWLARPPSPASPERG</sequence>
<dbReference type="EMBL" id="SMKI01000087">
    <property type="protein sequence ID" value="TDC76022.1"/>
    <property type="molecule type" value="Genomic_DNA"/>
</dbReference>
<dbReference type="RefSeq" id="WP_132817739.1">
    <property type="nucleotide sequence ID" value="NZ_SMKI01000087.1"/>
</dbReference>
<dbReference type="Gene3D" id="3.40.50.300">
    <property type="entry name" value="P-loop containing nucleotide triphosphate hydrolases"/>
    <property type="match status" value="1"/>
</dbReference>
<keyword evidence="2" id="KW-0067">ATP-binding</keyword>
<evidence type="ECO:0000313" key="2">
    <source>
        <dbReference type="EMBL" id="TDC76022.1"/>
    </source>
</evidence>
<feature type="region of interest" description="Disordered" evidence="1">
    <location>
        <begin position="1"/>
        <end position="37"/>
    </location>
</feature>
<gene>
    <name evidence="2" type="ORF">E1283_10790</name>
</gene>
<keyword evidence="3" id="KW-1185">Reference proteome</keyword>
<dbReference type="OrthoDB" id="3523587at2"/>
<dbReference type="InterPro" id="IPR027417">
    <property type="entry name" value="P-loop_NTPase"/>
</dbReference>
<proteinExistence type="predicted"/>
<dbReference type="Pfam" id="PF13671">
    <property type="entry name" value="AAA_33"/>
    <property type="match status" value="1"/>
</dbReference>
<organism evidence="2 3">
    <name type="scientific">Streptomyces hainanensis</name>
    <dbReference type="NCBI Taxonomy" id="402648"/>
    <lineage>
        <taxon>Bacteria</taxon>
        <taxon>Bacillati</taxon>
        <taxon>Actinomycetota</taxon>
        <taxon>Actinomycetes</taxon>
        <taxon>Kitasatosporales</taxon>
        <taxon>Streptomycetaceae</taxon>
        <taxon>Streptomyces</taxon>
    </lineage>
</organism>
<accession>A0A4R4TL46</accession>
<dbReference type="GO" id="GO:0005524">
    <property type="term" value="F:ATP binding"/>
    <property type="evidence" value="ECO:0007669"/>
    <property type="project" value="UniProtKB-KW"/>
</dbReference>
<evidence type="ECO:0000313" key="3">
    <source>
        <dbReference type="Proteomes" id="UP000295345"/>
    </source>
</evidence>
<reference evidence="2 3" key="1">
    <citation type="submission" date="2019-03" db="EMBL/GenBank/DDBJ databases">
        <title>Draft genome sequences of novel Actinobacteria.</title>
        <authorList>
            <person name="Sahin N."/>
            <person name="Ay H."/>
            <person name="Saygin H."/>
        </authorList>
    </citation>
    <scope>NUCLEOTIDE SEQUENCE [LARGE SCALE GENOMIC DNA]</scope>
    <source>
        <strain evidence="2 3">DSM 41900</strain>
    </source>
</reference>
<keyword evidence="2" id="KW-0547">Nucleotide-binding</keyword>
<protein>
    <submittedName>
        <fullName evidence="2">ATP-binding protein</fullName>
    </submittedName>
</protein>